<evidence type="ECO:0000256" key="9">
    <source>
        <dbReference type="ARBA" id="ARBA00023289"/>
    </source>
</evidence>
<dbReference type="FunFam" id="3.40.50.300:FF:000983">
    <property type="entry name" value="Rho family GTPase"/>
    <property type="match status" value="1"/>
</dbReference>
<dbReference type="Gene3D" id="3.40.50.300">
    <property type="entry name" value="P-loop containing nucleotide triphosphate hydrolases"/>
    <property type="match status" value="1"/>
</dbReference>
<keyword evidence="7" id="KW-0472">Membrane</keyword>
<dbReference type="GO" id="GO:0005525">
    <property type="term" value="F:GTP binding"/>
    <property type="evidence" value="ECO:0007669"/>
    <property type="project" value="UniProtKB-KW"/>
</dbReference>
<gene>
    <name evidence="10" type="ORF">DGYR_LOCUS1739</name>
</gene>
<keyword evidence="11" id="KW-1185">Reference proteome</keyword>
<keyword evidence="8" id="KW-0449">Lipoprotein</keyword>
<dbReference type="NCBIfam" id="TIGR00231">
    <property type="entry name" value="small_GTP"/>
    <property type="match status" value="1"/>
</dbReference>
<evidence type="ECO:0000256" key="7">
    <source>
        <dbReference type="ARBA" id="ARBA00023136"/>
    </source>
</evidence>
<dbReference type="SMART" id="SM00175">
    <property type="entry name" value="RAB"/>
    <property type="match status" value="1"/>
</dbReference>
<dbReference type="PROSITE" id="PS51421">
    <property type="entry name" value="RAS"/>
    <property type="match status" value="1"/>
</dbReference>
<accession>A0A7I8VAC5</accession>
<dbReference type="PROSITE" id="PS51420">
    <property type="entry name" value="RHO"/>
    <property type="match status" value="1"/>
</dbReference>
<comment type="subcellular location">
    <subcellularLocation>
        <location evidence="1">Cell membrane</location>
        <topology evidence="1">Lipid-anchor</topology>
        <orientation evidence="1">Cytoplasmic side</orientation>
    </subcellularLocation>
</comment>
<dbReference type="GO" id="GO:0003924">
    <property type="term" value="F:GTPase activity"/>
    <property type="evidence" value="ECO:0007669"/>
    <property type="project" value="InterPro"/>
</dbReference>
<dbReference type="InterPro" id="IPR001806">
    <property type="entry name" value="Small_GTPase"/>
</dbReference>
<evidence type="ECO:0000256" key="1">
    <source>
        <dbReference type="ARBA" id="ARBA00004342"/>
    </source>
</evidence>
<protein>
    <submittedName>
        <fullName evidence="10">DgyrCDS1845</fullName>
    </submittedName>
</protein>
<evidence type="ECO:0000256" key="2">
    <source>
        <dbReference type="ARBA" id="ARBA00010142"/>
    </source>
</evidence>
<dbReference type="OrthoDB" id="8830751at2759"/>
<name>A0A7I8VAC5_9ANNE</name>
<dbReference type="Pfam" id="PF00071">
    <property type="entry name" value="Ras"/>
    <property type="match status" value="1"/>
</dbReference>
<dbReference type="EMBL" id="CAJFCJ010000002">
    <property type="protein sequence ID" value="CAD5112630.1"/>
    <property type="molecule type" value="Genomic_DNA"/>
</dbReference>
<dbReference type="GO" id="GO:0007264">
    <property type="term" value="P:small GTPase-mediated signal transduction"/>
    <property type="evidence" value="ECO:0007669"/>
    <property type="project" value="InterPro"/>
</dbReference>
<sequence length="190" mass="21721">MNERRKILIVGDGECGKTSILSMFSQKGFPQAYIPTIFENYISQVKVKNRTVELVIWDSAGQEDFDRLRSLCYPDTDVILLCYSINNPDSFVNITDKWLPEIRSHCPRSPIILIANKIDLRVKENPEQEQTSSKVKFVTSLQGESLAKRIDAHTYLECSALEYIGIDKIFQEAAEAVLKTKKHKHICNIL</sequence>
<evidence type="ECO:0000256" key="5">
    <source>
        <dbReference type="ARBA" id="ARBA00022741"/>
    </source>
</evidence>
<dbReference type="PANTHER" id="PTHR24072">
    <property type="entry name" value="RHO FAMILY GTPASE"/>
    <property type="match status" value="1"/>
</dbReference>
<dbReference type="PRINTS" id="PR00449">
    <property type="entry name" value="RASTRNSFRMNG"/>
</dbReference>
<dbReference type="AlphaFoldDB" id="A0A7I8VAC5"/>
<proteinExistence type="inferred from homology"/>
<evidence type="ECO:0000256" key="3">
    <source>
        <dbReference type="ARBA" id="ARBA00022475"/>
    </source>
</evidence>
<organism evidence="10 11">
    <name type="scientific">Dimorphilus gyrociliatus</name>
    <dbReference type="NCBI Taxonomy" id="2664684"/>
    <lineage>
        <taxon>Eukaryota</taxon>
        <taxon>Metazoa</taxon>
        <taxon>Spiralia</taxon>
        <taxon>Lophotrochozoa</taxon>
        <taxon>Annelida</taxon>
        <taxon>Polychaeta</taxon>
        <taxon>Polychaeta incertae sedis</taxon>
        <taxon>Dinophilidae</taxon>
        <taxon>Dimorphilus</taxon>
    </lineage>
</organism>
<keyword evidence="4" id="KW-0488">Methylation</keyword>
<dbReference type="SUPFAM" id="SSF52540">
    <property type="entry name" value="P-loop containing nucleoside triphosphate hydrolases"/>
    <property type="match status" value="1"/>
</dbReference>
<evidence type="ECO:0000313" key="10">
    <source>
        <dbReference type="EMBL" id="CAD5112630.1"/>
    </source>
</evidence>
<keyword evidence="3" id="KW-1003">Cell membrane</keyword>
<dbReference type="SMART" id="SM00174">
    <property type="entry name" value="RHO"/>
    <property type="match status" value="1"/>
</dbReference>
<dbReference type="InterPro" id="IPR003578">
    <property type="entry name" value="Small_GTPase_Rho"/>
</dbReference>
<dbReference type="GO" id="GO:0005886">
    <property type="term" value="C:plasma membrane"/>
    <property type="evidence" value="ECO:0007669"/>
    <property type="project" value="UniProtKB-SubCell"/>
</dbReference>
<reference evidence="10 11" key="1">
    <citation type="submission" date="2020-08" db="EMBL/GenBank/DDBJ databases">
        <authorList>
            <person name="Hejnol A."/>
        </authorList>
    </citation>
    <scope>NUCLEOTIDE SEQUENCE [LARGE SCALE GENOMIC DNA]</scope>
</reference>
<dbReference type="SMART" id="SM00173">
    <property type="entry name" value="RAS"/>
    <property type="match status" value="1"/>
</dbReference>
<dbReference type="PROSITE" id="PS51419">
    <property type="entry name" value="RAB"/>
    <property type="match status" value="1"/>
</dbReference>
<dbReference type="CDD" id="cd00157">
    <property type="entry name" value="Rho"/>
    <property type="match status" value="1"/>
</dbReference>
<keyword evidence="6" id="KW-0342">GTP-binding</keyword>
<evidence type="ECO:0000256" key="8">
    <source>
        <dbReference type="ARBA" id="ARBA00023288"/>
    </source>
</evidence>
<comment type="similarity">
    <text evidence="2">Belongs to the small GTPase superfamily. Rho family.</text>
</comment>
<evidence type="ECO:0000256" key="4">
    <source>
        <dbReference type="ARBA" id="ARBA00022481"/>
    </source>
</evidence>
<keyword evidence="9" id="KW-0636">Prenylation</keyword>
<dbReference type="InterPro" id="IPR005225">
    <property type="entry name" value="Small_GTP-bd"/>
</dbReference>
<comment type="caution">
    <text evidence="10">The sequence shown here is derived from an EMBL/GenBank/DDBJ whole genome shotgun (WGS) entry which is preliminary data.</text>
</comment>
<evidence type="ECO:0000313" key="11">
    <source>
        <dbReference type="Proteomes" id="UP000549394"/>
    </source>
</evidence>
<evidence type="ECO:0000256" key="6">
    <source>
        <dbReference type="ARBA" id="ARBA00023134"/>
    </source>
</evidence>
<dbReference type="Proteomes" id="UP000549394">
    <property type="component" value="Unassembled WGS sequence"/>
</dbReference>
<keyword evidence="5" id="KW-0547">Nucleotide-binding</keyword>
<dbReference type="InterPro" id="IPR027417">
    <property type="entry name" value="P-loop_NTPase"/>
</dbReference>